<reference evidence="1" key="1">
    <citation type="submission" date="2021-01" db="EMBL/GenBank/DDBJ databases">
        <authorList>
            <person name="Corre E."/>
            <person name="Pelletier E."/>
            <person name="Niang G."/>
            <person name="Scheremetjew M."/>
            <person name="Finn R."/>
            <person name="Kale V."/>
            <person name="Holt S."/>
            <person name="Cochrane G."/>
            <person name="Meng A."/>
            <person name="Brown T."/>
            <person name="Cohen L."/>
        </authorList>
    </citation>
    <scope>NUCLEOTIDE SEQUENCE</scope>
    <source>
        <strain evidence="1">CCMP325</strain>
    </source>
</reference>
<organism evidence="1">
    <name type="scientific">Hanusia phi</name>
    <dbReference type="NCBI Taxonomy" id="3032"/>
    <lineage>
        <taxon>Eukaryota</taxon>
        <taxon>Cryptophyceae</taxon>
        <taxon>Pyrenomonadales</taxon>
        <taxon>Geminigeraceae</taxon>
        <taxon>Hanusia</taxon>
    </lineage>
</organism>
<name>A0A6T7PFQ5_9CRYP</name>
<evidence type="ECO:0000313" key="2">
    <source>
        <dbReference type="EMBL" id="CAD8480393.1"/>
    </source>
</evidence>
<dbReference type="EMBL" id="HBEO01012423">
    <property type="protein sequence ID" value="CAD8480393.1"/>
    <property type="molecule type" value="Transcribed_RNA"/>
</dbReference>
<dbReference type="AlphaFoldDB" id="A0A6T7PFQ5"/>
<dbReference type="EMBL" id="HBEO01012422">
    <property type="protein sequence ID" value="CAD8480391.1"/>
    <property type="molecule type" value="Transcribed_RNA"/>
</dbReference>
<accession>A0A6T7PFQ5</accession>
<gene>
    <name evidence="1" type="ORF">HPHI1048_LOCUS8452</name>
    <name evidence="2" type="ORF">HPHI1048_LOCUS8453</name>
</gene>
<protein>
    <submittedName>
        <fullName evidence="1">Uncharacterized protein</fullName>
    </submittedName>
</protein>
<evidence type="ECO:0000313" key="1">
    <source>
        <dbReference type="EMBL" id="CAD8480391.1"/>
    </source>
</evidence>
<sequence>MGNTFGKHPDKYWSKLTKKNTKVNKKHLQSEEFLNLHSDHRLKARSMSGIRFEHIVTEVLYDYDDEELQIFRGYVNTGDEEDGEQDEQYMDMEPEYYIERISPNLCHGSDGSFKSILRRAESESDNSYHN</sequence>
<proteinExistence type="predicted"/>